<sequence length="517" mass="56754">MEMGNDEVTDGSLWQDENGDDEDEEPEASTPAPVMVPVTFSVKCEKTRWGEAVGILGSCSALHEWRQTEPLMLSAGSAYPTWTLTVSIPSGTPYEYKYLICRPDGSIKTWEADNVRPIVNRRAIAPRDSAEVREDGLFGEIPGVMPIRFPGRDRDRDRERRRAERERERGSNGGEERHRWELTLRDGSTGVVEVPHRRGRVGKGRQASCYRVQLTSKTVTGEGIVETSREVVIKEFKGGKNGRLFYSNEEGALRRLNGLELSDEPSNGTAASSSSSSPPLSPPPHLTTGSSGSPPSCIPEFIGSDRSRKCALMNFHPGQTLLSLGPPADKRLAFSWWFDLCEGVVWANGLHVYHCDVNPSNLLVLTDPPLSSSSSSWSGPTASCPPVLLVDWANGRLAASDSSKTTQSRRGHFQGPEIMMGRVGDRTDVFGVTGTLLWMLTGRHPRVPVDSDENVEWLCRVLAECLGEGVGDLDRLAAVIGRGVACEWTERTETIAEVQQGVREWFDEHGQGLAALV</sequence>
<dbReference type="GO" id="GO:0005524">
    <property type="term" value="F:ATP binding"/>
    <property type="evidence" value="ECO:0007669"/>
    <property type="project" value="InterPro"/>
</dbReference>
<dbReference type="SUPFAM" id="SSF56112">
    <property type="entry name" value="Protein kinase-like (PK-like)"/>
    <property type="match status" value="1"/>
</dbReference>
<evidence type="ECO:0000259" key="2">
    <source>
        <dbReference type="PROSITE" id="PS50011"/>
    </source>
</evidence>
<keyword evidence="5" id="KW-1185">Reference proteome</keyword>
<evidence type="ECO:0000313" key="5">
    <source>
        <dbReference type="Proteomes" id="UP000041254"/>
    </source>
</evidence>
<dbReference type="PROSITE" id="PS50011">
    <property type="entry name" value="PROTEIN_KINASE_DOM"/>
    <property type="match status" value="1"/>
</dbReference>
<dbReference type="Pfam" id="PF00686">
    <property type="entry name" value="CBM_20"/>
    <property type="match status" value="1"/>
</dbReference>
<dbReference type="Gene3D" id="2.60.40.10">
    <property type="entry name" value="Immunoglobulins"/>
    <property type="match status" value="1"/>
</dbReference>
<reference evidence="4 5" key="1">
    <citation type="submission" date="2014-11" db="EMBL/GenBank/DDBJ databases">
        <authorList>
            <person name="Zhu J."/>
            <person name="Qi W."/>
            <person name="Song R."/>
        </authorList>
    </citation>
    <scope>NUCLEOTIDE SEQUENCE [LARGE SCALE GENOMIC DNA]</scope>
</reference>
<dbReference type="GO" id="GO:0004672">
    <property type="term" value="F:protein kinase activity"/>
    <property type="evidence" value="ECO:0007669"/>
    <property type="project" value="InterPro"/>
</dbReference>
<feature type="compositionally biased region" description="Basic and acidic residues" evidence="1">
    <location>
        <begin position="150"/>
        <end position="178"/>
    </location>
</feature>
<feature type="region of interest" description="Disordered" evidence="1">
    <location>
        <begin position="1"/>
        <end position="33"/>
    </location>
</feature>
<evidence type="ECO:0008006" key="6">
    <source>
        <dbReference type="Google" id="ProtNLM"/>
    </source>
</evidence>
<feature type="region of interest" description="Disordered" evidence="1">
    <location>
        <begin position="148"/>
        <end position="178"/>
    </location>
</feature>
<dbReference type="InterPro" id="IPR002044">
    <property type="entry name" value="CBM20"/>
</dbReference>
<dbReference type="GO" id="GO:2001070">
    <property type="term" value="F:starch binding"/>
    <property type="evidence" value="ECO:0007669"/>
    <property type="project" value="InterPro"/>
</dbReference>
<organism evidence="4 5">
    <name type="scientific">Vitrella brassicaformis (strain CCMP3155)</name>
    <dbReference type="NCBI Taxonomy" id="1169540"/>
    <lineage>
        <taxon>Eukaryota</taxon>
        <taxon>Sar</taxon>
        <taxon>Alveolata</taxon>
        <taxon>Colpodellida</taxon>
        <taxon>Vitrellaceae</taxon>
        <taxon>Vitrella</taxon>
    </lineage>
</organism>
<dbReference type="Proteomes" id="UP000041254">
    <property type="component" value="Unassembled WGS sequence"/>
</dbReference>
<dbReference type="PROSITE" id="PS51166">
    <property type="entry name" value="CBM20"/>
    <property type="match status" value="1"/>
</dbReference>
<dbReference type="SUPFAM" id="SSF49452">
    <property type="entry name" value="Starch-binding domain-like"/>
    <property type="match status" value="1"/>
</dbReference>
<protein>
    <recommendedName>
        <fullName evidence="6">CBM20 domain-containing protein</fullName>
    </recommendedName>
</protein>
<name>A0A0G4FJ13_VITBC</name>
<accession>A0A0G4FJ13</accession>
<gene>
    <name evidence="4" type="ORF">Vbra_15570</name>
</gene>
<dbReference type="EMBL" id="CDMY01000447">
    <property type="protein sequence ID" value="CEM13754.1"/>
    <property type="molecule type" value="Genomic_DNA"/>
</dbReference>
<feature type="compositionally biased region" description="Low complexity" evidence="1">
    <location>
        <begin position="286"/>
        <end position="295"/>
    </location>
</feature>
<dbReference type="InterPro" id="IPR013783">
    <property type="entry name" value="Ig-like_fold"/>
</dbReference>
<dbReference type="InterPro" id="IPR013784">
    <property type="entry name" value="Carb-bd-like_fold"/>
</dbReference>
<evidence type="ECO:0000256" key="1">
    <source>
        <dbReference type="SAM" id="MobiDB-lite"/>
    </source>
</evidence>
<dbReference type="OrthoDB" id="6123450at2759"/>
<feature type="domain" description="CBM20" evidence="3">
    <location>
        <begin position="30"/>
        <end position="140"/>
    </location>
</feature>
<dbReference type="VEuPathDB" id="CryptoDB:Vbra_15570"/>
<feature type="compositionally biased region" description="Acidic residues" evidence="1">
    <location>
        <begin position="17"/>
        <end position="27"/>
    </location>
</feature>
<feature type="region of interest" description="Disordered" evidence="1">
    <location>
        <begin position="260"/>
        <end position="298"/>
    </location>
</feature>
<evidence type="ECO:0000259" key="3">
    <source>
        <dbReference type="PROSITE" id="PS51166"/>
    </source>
</evidence>
<evidence type="ECO:0000313" key="4">
    <source>
        <dbReference type="EMBL" id="CEM13754.1"/>
    </source>
</evidence>
<feature type="domain" description="Protein kinase" evidence="2">
    <location>
        <begin position="195"/>
        <end position="506"/>
    </location>
</feature>
<dbReference type="InterPro" id="IPR011009">
    <property type="entry name" value="Kinase-like_dom_sf"/>
</dbReference>
<dbReference type="InParanoid" id="A0A0G4FJ13"/>
<proteinExistence type="predicted"/>
<dbReference type="SMART" id="SM01065">
    <property type="entry name" value="CBM_2"/>
    <property type="match status" value="1"/>
</dbReference>
<dbReference type="SMART" id="SM00220">
    <property type="entry name" value="S_TKc"/>
    <property type="match status" value="1"/>
</dbReference>
<dbReference type="InterPro" id="IPR000719">
    <property type="entry name" value="Prot_kinase_dom"/>
</dbReference>
<dbReference type="AlphaFoldDB" id="A0A0G4FJ13"/>
<dbReference type="Gene3D" id="1.10.510.10">
    <property type="entry name" value="Transferase(Phosphotransferase) domain 1"/>
    <property type="match status" value="1"/>
</dbReference>